<dbReference type="OrthoDB" id="2226139at2"/>
<evidence type="ECO:0000313" key="1">
    <source>
        <dbReference type="EMBL" id="GBG97392.1"/>
    </source>
</evidence>
<dbReference type="InterPro" id="IPR035958">
    <property type="entry name" value="SecB-like_sf"/>
</dbReference>
<dbReference type="AlphaFoldDB" id="A0A2R5HHD7"/>
<accession>A0A2R5HHD7</accession>
<dbReference type="Pfam" id="PF06619">
    <property type="entry name" value="DUF1149"/>
    <property type="match status" value="1"/>
</dbReference>
<dbReference type="SUPFAM" id="SSF54611">
    <property type="entry name" value="SecB-like"/>
    <property type="match status" value="1"/>
</dbReference>
<dbReference type="RefSeq" id="WP_109246349.1">
    <property type="nucleotide sequence ID" value="NZ_BFFO01000011.1"/>
</dbReference>
<protein>
    <submittedName>
        <fullName evidence="1">Transposase</fullName>
    </submittedName>
</protein>
<dbReference type="InterPro" id="IPR009530">
    <property type="entry name" value="DUF1149"/>
</dbReference>
<dbReference type="Proteomes" id="UP000245021">
    <property type="component" value="Unassembled WGS sequence"/>
</dbReference>
<gene>
    <name evidence="1" type="ORF">NtB2_01532</name>
</gene>
<organism evidence="1 2">
    <name type="scientific">Lactococcus termiticola</name>
    <dbReference type="NCBI Taxonomy" id="2169526"/>
    <lineage>
        <taxon>Bacteria</taxon>
        <taxon>Bacillati</taxon>
        <taxon>Bacillota</taxon>
        <taxon>Bacilli</taxon>
        <taxon>Lactobacillales</taxon>
        <taxon>Streptococcaceae</taxon>
        <taxon>Lactococcus</taxon>
    </lineage>
</organism>
<dbReference type="Gene3D" id="3.10.420.10">
    <property type="entry name" value="SecB-like"/>
    <property type="match status" value="1"/>
</dbReference>
<keyword evidence="2" id="KW-1185">Reference proteome</keyword>
<proteinExistence type="predicted"/>
<reference evidence="1 2" key="1">
    <citation type="journal article" date="2018" name="Genome Announc.">
        <title>Draft Genome Sequence of Lactococcus sp. Strain NtB2 (JCM 32569), Isolated from the Gut of the Higher Termite Nasutitermes takasagoensis.</title>
        <authorList>
            <person name="Noda S."/>
            <person name="Aihara C."/>
            <person name="Yuki M."/>
            <person name="Ohkuma M."/>
        </authorList>
    </citation>
    <scope>NUCLEOTIDE SEQUENCE [LARGE SCALE GENOMIC DNA]</scope>
    <source>
        <strain evidence="1 2">NtB2</strain>
    </source>
</reference>
<sequence length="131" mass="14946">MALTLERKQEIVNQFHFDTRNLEWEKENGAPENAMNVNLQLLDPKELEGGIAEEDTGIAVILQYMLPMDAFVISGLLSQVNIVKNQKISEQDELTQEDMEQLAAPLFDLLKRLVYENTEIALDQPGIQLEF</sequence>
<dbReference type="EMBL" id="BFFO01000011">
    <property type="protein sequence ID" value="GBG97392.1"/>
    <property type="molecule type" value="Genomic_DNA"/>
</dbReference>
<name>A0A2R5HHD7_9LACT</name>
<evidence type="ECO:0000313" key="2">
    <source>
        <dbReference type="Proteomes" id="UP000245021"/>
    </source>
</evidence>
<dbReference type="PIRSF" id="PIRSF031568">
    <property type="entry name" value="UCP031568"/>
    <property type="match status" value="1"/>
</dbReference>
<comment type="caution">
    <text evidence="1">The sequence shown here is derived from an EMBL/GenBank/DDBJ whole genome shotgun (WGS) entry which is preliminary data.</text>
</comment>